<dbReference type="HOGENOM" id="CLU_1343569_0_0_1"/>
<reference evidence="2 3" key="1">
    <citation type="journal article" date="2014" name="BMC Genomics">
        <title>Genome and secretome analysis of the hemibiotrophic fungal pathogen, Moniliophthora roreri, which causes frosty pod rot disease of cacao: mechanisms of the biotrophic and necrotrophic phases.</title>
        <authorList>
            <person name="Meinhardt L.W."/>
            <person name="Costa G.G.L."/>
            <person name="Thomazella D.P.T."/>
            <person name="Teixeira P.J.P.L."/>
            <person name="Carazzolle M.F."/>
            <person name="Schuster S.C."/>
            <person name="Carlson J.E."/>
            <person name="Guiltinan M.J."/>
            <person name="Mieczkowski P."/>
            <person name="Farmer A."/>
            <person name="Ramaraj T."/>
            <person name="Crozier J."/>
            <person name="Davis R.E."/>
            <person name="Shao J."/>
            <person name="Melnick R.L."/>
            <person name="Pereira G.A.G."/>
            <person name="Bailey B.A."/>
        </authorList>
    </citation>
    <scope>NUCLEOTIDE SEQUENCE [LARGE SCALE GENOMIC DNA]</scope>
    <source>
        <strain evidence="2 3">MCA 2997</strain>
    </source>
</reference>
<feature type="transmembrane region" description="Helical" evidence="1">
    <location>
        <begin position="85"/>
        <end position="105"/>
    </location>
</feature>
<protein>
    <submittedName>
        <fullName evidence="2">Uncharacterized protein</fullName>
    </submittedName>
</protein>
<accession>V2XBQ6</accession>
<keyword evidence="1" id="KW-1133">Transmembrane helix</keyword>
<gene>
    <name evidence="2" type="ORF">Moror_9560</name>
</gene>
<comment type="caution">
    <text evidence="2">The sequence shown here is derived from an EMBL/GenBank/DDBJ whole genome shotgun (WGS) entry which is preliminary data.</text>
</comment>
<dbReference type="EMBL" id="AWSO01000375">
    <property type="protein sequence ID" value="ESK91127.1"/>
    <property type="molecule type" value="Genomic_DNA"/>
</dbReference>
<name>V2XBQ6_MONRO</name>
<sequence>MHFLSPPHYKAHPLPVLLIRSSIALSITKSDSHQNELAVKCNMAFGITLVMNTVFNVVLTLSIGKSVFRPNSMLSDYVERYYNQTVTIILESGIIYPIFIIIHLIVYSCHETVAYNIYSLLIQATGIAPMLIVVCAALGISVQQHSIEVASSFRAAEAGSLFQIGAPVVIDVNVEDEANKAHTSEMRVKKRMNRVSVKKRMETE</sequence>
<dbReference type="KEGG" id="mrr:Moror_9560"/>
<evidence type="ECO:0000256" key="1">
    <source>
        <dbReference type="SAM" id="Phobius"/>
    </source>
</evidence>
<feature type="transmembrane region" description="Helical" evidence="1">
    <location>
        <begin position="43"/>
        <end position="64"/>
    </location>
</feature>
<feature type="transmembrane region" description="Helical" evidence="1">
    <location>
        <begin position="117"/>
        <end position="140"/>
    </location>
</feature>
<dbReference type="OrthoDB" id="3011133at2759"/>
<evidence type="ECO:0000313" key="3">
    <source>
        <dbReference type="Proteomes" id="UP000017559"/>
    </source>
</evidence>
<proteinExistence type="predicted"/>
<organism evidence="2 3">
    <name type="scientific">Moniliophthora roreri (strain MCA 2997)</name>
    <name type="common">Cocoa frosty pod rot fungus</name>
    <name type="synonym">Crinipellis roreri</name>
    <dbReference type="NCBI Taxonomy" id="1381753"/>
    <lineage>
        <taxon>Eukaryota</taxon>
        <taxon>Fungi</taxon>
        <taxon>Dikarya</taxon>
        <taxon>Basidiomycota</taxon>
        <taxon>Agaricomycotina</taxon>
        <taxon>Agaricomycetes</taxon>
        <taxon>Agaricomycetidae</taxon>
        <taxon>Agaricales</taxon>
        <taxon>Marasmiineae</taxon>
        <taxon>Marasmiaceae</taxon>
        <taxon>Moniliophthora</taxon>
    </lineage>
</organism>
<dbReference type="AlphaFoldDB" id="V2XBQ6"/>
<keyword evidence="1" id="KW-0812">Transmembrane</keyword>
<keyword evidence="1" id="KW-0472">Membrane</keyword>
<dbReference type="Proteomes" id="UP000017559">
    <property type="component" value="Unassembled WGS sequence"/>
</dbReference>
<keyword evidence="3" id="KW-1185">Reference proteome</keyword>
<evidence type="ECO:0000313" key="2">
    <source>
        <dbReference type="EMBL" id="ESK91127.1"/>
    </source>
</evidence>